<dbReference type="InterPro" id="IPR011333">
    <property type="entry name" value="SKP1/BTB/POZ_sf"/>
</dbReference>
<evidence type="ECO:0000313" key="1">
    <source>
        <dbReference type="EMBL" id="CAE7199204.1"/>
    </source>
</evidence>
<dbReference type="SUPFAM" id="SSF54695">
    <property type="entry name" value="POZ domain"/>
    <property type="match status" value="1"/>
</dbReference>
<dbReference type="PANTHER" id="PTHR11145:SF19">
    <property type="entry name" value="BTB DOMAIN-CONTAINING PROTEIN-RELATED"/>
    <property type="match status" value="1"/>
</dbReference>
<dbReference type="InterPro" id="IPR045068">
    <property type="entry name" value="BACURD1-3"/>
</dbReference>
<sequence>MQIDSSPTLPNILTLDVGGGRVFRTTKQALSAAPYFAHLFDRWEEGVKLQADGCFFLDTDPEIFEHLLRYMRRPNKFPLFWTRQTGFNYELYSRLESEADFFMLEGLRDWIRDKKYEQAVQVEIDLKEQVHFGSAPILWPGSTICRHMVVKGGLNKECPSGDHIWGCEDCFRNLHCAREMKANNFPVTDEDLVVSAATIFKFDMTALVNDGVP</sequence>
<dbReference type="GO" id="GO:0051260">
    <property type="term" value="P:protein homooligomerization"/>
    <property type="evidence" value="ECO:0007669"/>
    <property type="project" value="InterPro"/>
</dbReference>
<dbReference type="InterPro" id="IPR003131">
    <property type="entry name" value="T1-type_BTB"/>
</dbReference>
<accession>A0A6S6W9Q4</accession>
<dbReference type="AlphaFoldDB" id="A0A6S6W9Q4"/>
<dbReference type="EMBL" id="HG992984">
    <property type="protein sequence ID" value="CAE7199204.1"/>
    <property type="molecule type" value="Genomic_DNA"/>
</dbReference>
<dbReference type="Proteomes" id="UP000472372">
    <property type="component" value="Chromosome 8"/>
</dbReference>
<dbReference type="InterPro" id="IPR000210">
    <property type="entry name" value="BTB/POZ_dom"/>
</dbReference>
<reference evidence="1" key="1">
    <citation type="submission" date="2021-02" db="EMBL/GenBank/DDBJ databases">
        <authorList>
            <person name="Syme A R."/>
            <person name="Syme A R."/>
            <person name="Moolhuijzen P."/>
        </authorList>
    </citation>
    <scope>NUCLEOTIDE SEQUENCE</scope>
    <source>
        <strain evidence="1">W1-1</strain>
    </source>
</reference>
<dbReference type="SMART" id="SM00225">
    <property type="entry name" value="BTB"/>
    <property type="match status" value="1"/>
</dbReference>
<proteinExistence type="predicted"/>
<dbReference type="Pfam" id="PF02214">
    <property type="entry name" value="BTB_2"/>
    <property type="match status" value="1"/>
</dbReference>
<dbReference type="PANTHER" id="PTHR11145">
    <property type="entry name" value="BTB/POZ DOMAIN-CONTAINING ADAPTER FOR CUL3-MEDIATED RHOA DEGRADATION PROTEIN FAMILY MEMBER"/>
    <property type="match status" value="1"/>
</dbReference>
<evidence type="ECO:0000313" key="2">
    <source>
        <dbReference type="Proteomes" id="UP000472372"/>
    </source>
</evidence>
<dbReference type="Gene3D" id="3.30.710.10">
    <property type="entry name" value="Potassium Channel Kv1.1, Chain A"/>
    <property type="match status" value="1"/>
</dbReference>
<name>A0A6S6W9Q4_9PLEO</name>
<protein>
    <submittedName>
        <fullName evidence="1">BTB 2 domain containing protein</fullName>
    </submittedName>
</protein>
<gene>
    <name evidence="1" type="ORF">PTTW11_08416</name>
</gene>
<organism evidence="1 2">
    <name type="scientific">Pyrenophora teres f. teres</name>
    <dbReference type="NCBI Taxonomy" id="97479"/>
    <lineage>
        <taxon>Eukaryota</taxon>
        <taxon>Fungi</taxon>
        <taxon>Dikarya</taxon>
        <taxon>Ascomycota</taxon>
        <taxon>Pezizomycotina</taxon>
        <taxon>Dothideomycetes</taxon>
        <taxon>Pleosporomycetidae</taxon>
        <taxon>Pleosporales</taxon>
        <taxon>Pleosporineae</taxon>
        <taxon>Pleosporaceae</taxon>
        <taxon>Pyrenophora</taxon>
    </lineage>
</organism>